<evidence type="ECO:0000313" key="7">
    <source>
        <dbReference type="Proteomes" id="UP000294744"/>
    </source>
</evidence>
<protein>
    <submittedName>
        <fullName evidence="6">Dksa/trar family transcriptional regulator</fullName>
    </submittedName>
</protein>
<name>A0A4R4U7R5_9PSEU</name>
<proteinExistence type="predicted"/>
<dbReference type="InterPro" id="IPR000962">
    <property type="entry name" value="Znf_DskA_TraR"/>
</dbReference>
<dbReference type="Gene3D" id="1.20.120.910">
    <property type="entry name" value="DksA, coiled-coil domain"/>
    <property type="match status" value="1"/>
</dbReference>
<reference evidence="6 7" key="1">
    <citation type="submission" date="2019-03" db="EMBL/GenBank/DDBJ databases">
        <title>Draft genome sequences of novel Actinobacteria.</title>
        <authorList>
            <person name="Sahin N."/>
            <person name="Ay H."/>
            <person name="Saygin H."/>
        </authorList>
    </citation>
    <scope>NUCLEOTIDE SEQUENCE [LARGE SCALE GENOMIC DNA]</scope>
    <source>
        <strain evidence="6 7">16K404</strain>
    </source>
</reference>
<dbReference type="OrthoDB" id="1121111at2"/>
<dbReference type="PROSITE" id="PS51128">
    <property type="entry name" value="ZF_DKSA_2"/>
    <property type="match status" value="1"/>
</dbReference>
<keyword evidence="2" id="KW-0863">Zinc-finger</keyword>
<dbReference type="EMBL" id="SMKV01000061">
    <property type="protein sequence ID" value="TDC87080.1"/>
    <property type="molecule type" value="Genomic_DNA"/>
</dbReference>
<dbReference type="PANTHER" id="PTHR33823:SF4">
    <property type="entry name" value="GENERAL STRESS PROTEIN 16O"/>
    <property type="match status" value="1"/>
</dbReference>
<dbReference type="SUPFAM" id="SSF57716">
    <property type="entry name" value="Glucocorticoid receptor-like (DNA-binding domain)"/>
    <property type="match status" value="1"/>
</dbReference>
<keyword evidence="7" id="KW-1185">Reference proteome</keyword>
<evidence type="ECO:0000256" key="2">
    <source>
        <dbReference type="ARBA" id="ARBA00022771"/>
    </source>
</evidence>
<feature type="domain" description="Zinc finger DksA/TraR C4-type" evidence="5">
    <location>
        <begin position="82"/>
        <end position="111"/>
    </location>
</feature>
<feature type="zinc finger region" description="dksA C4-type" evidence="4">
    <location>
        <begin position="87"/>
        <end position="111"/>
    </location>
</feature>
<keyword evidence="1" id="KW-0479">Metal-binding</keyword>
<sequence>MARKSPERLLADQRTEVQHRIESLQRHLTSIVESATWTSNDDEHDPEGVTIAYERAQTQGLLTDAKADLEALDEAVRRVEDGTYGQCQRCGKRITRERLEALPAAKLCIRCTSARR</sequence>
<accession>A0A4R4U7R5</accession>
<keyword evidence="3" id="KW-0862">Zinc</keyword>
<dbReference type="Pfam" id="PF01258">
    <property type="entry name" value="zf-dskA_traR"/>
    <property type="match status" value="1"/>
</dbReference>
<evidence type="ECO:0000256" key="1">
    <source>
        <dbReference type="ARBA" id="ARBA00022723"/>
    </source>
</evidence>
<dbReference type="Proteomes" id="UP000294744">
    <property type="component" value="Unassembled WGS sequence"/>
</dbReference>
<evidence type="ECO:0000256" key="3">
    <source>
        <dbReference type="ARBA" id="ARBA00022833"/>
    </source>
</evidence>
<dbReference type="AlphaFoldDB" id="A0A4R4U7R5"/>
<dbReference type="GO" id="GO:0008270">
    <property type="term" value="F:zinc ion binding"/>
    <property type="evidence" value="ECO:0007669"/>
    <property type="project" value="UniProtKB-KW"/>
</dbReference>
<evidence type="ECO:0000256" key="4">
    <source>
        <dbReference type="PROSITE-ProRule" id="PRU00510"/>
    </source>
</evidence>
<evidence type="ECO:0000259" key="5">
    <source>
        <dbReference type="Pfam" id="PF01258"/>
    </source>
</evidence>
<evidence type="ECO:0000313" key="6">
    <source>
        <dbReference type="EMBL" id="TDC87080.1"/>
    </source>
</evidence>
<gene>
    <name evidence="6" type="ORF">E1161_26290</name>
</gene>
<dbReference type="PANTHER" id="PTHR33823">
    <property type="entry name" value="RNA POLYMERASE-BINDING TRANSCRIPTION FACTOR DKSA-RELATED"/>
    <property type="match status" value="1"/>
</dbReference>
<dbReference type="RefSeq" id="WP_132627427.1">
    <property type="nucleotide sequence ID" value="NZ_SMKV01000061.1"/>
</dbReference>
<comment type="caution">
    <text evidence="6">The sequence shown here is derived from an EMBL/GenBank/DDBJ whole genome shotgun (WGS) entry which is preliminary data.</text>
</comment>
<organism evidence="6 7">
    <name type="scientific">Saccharopolyspora aridisoli</name>
    <dbReference type="NCBI Taxonomy" id="2530385"/>
    <lineage>
        <taxon>Bacteria</taxon>
        <taxon>Bacillati</taxon>
        <taxon>Actinomycetota</taxon>
        <taxon>Actinomycetes</taxon>
        <taxon>Pseudonocardiales</taxon>
        <taxon>Pseudonocardiaceae</taxon>
        <taxon>Saccharopolyspora</taxon>
    </lineage>
</organism>